<dbReference type="EMBL" id="JACHIP010000014">
    <property type="protein sequence ID" value="MBB5060453.1"/>
    <property type="molecule type" value="Genomic_DNA"/>
</dbReference>
<organism evidence="1 2">
    <name type="scientific">Granulicella aggregans</name>
    <dbReference type="NCBI Taxonomy" id="474949"/>
    <lineage>
        <taxon>Bacteria</taxon>
        <taxon>Pseudomonadati</taxon>
        <taxon>Acidobacteriota</taxon>
        <taxon>Terriglobia</taxon>
        <taxon>Terriglobales</taxon>
        <taxon>Acidobacteriaceae</taxon>
        <taxon>Granulicella</taxon>
    </lineage>
</organism>
<keyword evidence="2" id="KW-1185">Reference proteome</keyword>
<dbReference type="RefSeq" id="WP_184222771.1">
    <property type="nucleotide sequence ID" value="NZ_JACHIP010000014.1"/>
</dbReference>
<reference evidence="1 2" key="1">
    <citation type="submission" date="2020-08" db="EMBL/GenBank/DDBJ databases">
        <title>Genomic Encyclopedia of Type Strains, Phase IV (KMG-V): Genome sequencing to study the core and pangenomes of soil and plant-associated prokaryotes.</title>
        <authorList>
            <person name="Whitman W."/>
        </authorList>
    </citation>
    <scope>NUCLEOTIDE SEQUENCE [LARGE SCALE GENOMIC DNA]</scope>
    <source>
        <strain evidence="1 2">M8UP14</strain>
    </source>
</reference>
<proteinExistence type="predicted"/>
<comment type="caution">
    <text evidence="1">The sequence shown here is derived from an EMBL/GenBank/DDBJ whole genome shotgun (WGS) entry which is preliminary data.</text>
</comment>
<evidence type="ECO:0000313" key="2">
    <source>
        <dbReference type="Proteomes" id="UP000540989"/>
    </source>
</evidence>
<protein>
    <submittedName>
        <fullName evidence="1">Uncharacterized protein</fullName>
    </submittedName>
</protein>
<dbReference type="Proteomes" id="UP000540989">
    <property type="component" value="Unassembled WGS sequence"/>
</dbReference>
<evidence type="ECO:0000313" key="1">
    <source>
        <dbReference type="EMBL" id="MBB5060453.1"/>
    </source>
</evidence>
<dbReference type="AlphaFoldDB" id="A0A7W8E5S4"/>
<sequence>MPNTPPAELHFAAQWIMDEYPACTEGLSFLRQLSEDAPRLYAIAERYGFCDPPDEELRVHPLWHAFLDHFANCSDCNEV</sequence>
<accession>A0A7W8E5S4</accession>
<name>A0A7W8E5S4_9BACT</name>
<gene>
    <name evidence="1" type="ORF">HDF16_005189</name>
</gene>